<feature type="transmembrane region" description="Helical" evidence="1">
    <location>
        <begin position="20"/>
        <end position="43"/>
    </location>
</feature>
<accession>A0A8J5ZA37</accession>
<protein>
    <recommendedName>
        <fullName evidence="4">Storage protein</fullName>
    </recommendedName>
</protein>
<comment type="caution">
    <text evidence="2">The sequence shown here is derived from an EMBL/GenBank/DDBJ whole genome shotgun (WGS) entry which is preliminary data.</text>
</comment>
<evidence type="ECO:0000313" key="3">
    <source>
        <dbReference type="Proteomes" id="UP000701853"/>
    </source>
</evidence>
<keyword evidence="3" id="KW-1185">Reference proteome</keyword>
<keyword evidence="1" id="KW-0812">Transmembrane</keyword>
<reference evidence="2 3" key="1">
    <citation type="journal article" date="2021" name="bioRxiv">
        <title>The Gossypium anomalum genome as a resource for cotton improvement and evolutionary analysis of hybrid incompatibility.</title>
        <authorList>
            <person name="Grover C.E."/>
            <person name="Yuan D."/>
            <person name="Arick M.A."/>
            <person name="Miller E.R."/>
            <person name="Hu G."/>
            <person name="Peterson D.G."/>
            <person name="Wendel J.F."/>
            <person name="Udall J.A."/>
        </authorList>
    </citation>
    <scope>NUCLEOTIDE SEQUENCE [LARGE SCALE GENOMIC DNA]</scope>
    <source>
        <strain evidence="2">JFW-Udall</strain>
        <tissue evidence="2">Leaf</tissue>
    </source>
</reference>
<dbReference type="PANTHER" id="PTHR31210">
    <property type="entry name" value="OS06G0731900 PROTEIN"/>
    <property type="match status" value="1"/>
</dbReference>
<evidence type="ECO:0000256" key="1">
    <source>
        <dbReference type="SAM" id="Phobius"/>
    </source>
</evidence>
<organism evidence="2 3">
    <name type="scientific">Gossypium anomalum</name>
    <dbReference type="NCBI Taxonomy" id="47600"/>
    <lineage>
        <taxon>Eukaryota</taxon>
        <taxon>Viridiplantae</taxon>
        <taxon>Streptophyta</taxon>
        <taxon>Embryophyta</taxon>
        <taxon>Tracheophyta</taxon>
        <taxon>Spermatophyta</taxon>
        <taxon>Magnoliopsida</taxon>
        <taxon>eudicotyledons</taxon>
        <taxon>Gunneridae</taxon>
        <taxon>Pentapetalae</taxon>
        <taxon>rosids</taxon>
        <taxon>malvids</taxon>
        <taxon>Malvales</taxon>
        <taxon>Malvaceae</taxon>
        <taxon>Malvoideae</taxon>
        <taxon>Gossypium</taxon>
    </lineage>
</organism>
<dbReference type="InterPro" id="IPR007877">
    <property type="entry name" value="DUF707"/>
</dbReference>
<dbReference type="OrthoDB" id="9985979at2759"/>
<name>A0A8J5ZA37_9ROSI</name>
<dbReference type="PANTHER" id="PTHR31210:SF43">
    <property type="entry name" value="STORAGE PROTEIN-RELATED"/>
    <property type="match status" value="1"/>
</dbReference>
<gene>
    <name evidence="2" type="ORF">CXB51_012369</name>
</gene>
<dbReference type="EMBL" id="JAHUZN010000005">
    <property type="protein sequence ID" value="KAG8494941.1"/>
    <property type="molecule type" value="Genomic_DNA"/>
</dbReference>
<proteinExistence type="predicted"/>
<evidence type="ECO:0000313" key="2">
    <source>
        <dbReference type="EMBL" id="KAG8494941.1"/>
    </source>
</evidence>
<keyword evidence="1" id="KW-1133">Transmembrane helix</keyword>
<sequence>MGIIHRSGVFKKTNDKARLVIATILGIVIGFFIGVSFPSISFYKIHLPSNLRSSFDASIANDQDFMVRSPERTADNLPKIYVPTNPRGAELLPPGIVVPESDLYLRRLWGEPSEDLKKTPKYLVTFTVGFDQRNNIDKCVKKFSEDFQILLFHYDGRTTEWDQFEWSKNAIHVSVKKQTKWWYAKRFLHPDVVSAYEYIFIWDEDLGVEHFNAERYIELVKKHGLEISQPGLEPNNGLTWQMTKRRGDREVHKFTEEKPGWCSDPHLPPCAAFVEIMAPVFSREAWRCVWYMIQNDLVHGWGLDFALRRCVEPAHEKIGVVDSQWIIHQVIPSLGSQGKSEDGKPPWEGVRTRCKKEWSMFQNRLANADKAYLAQLGKE</sequence>
<dbReference type="AlphaFoldDB" id="A0A8J5ZA37"/>
<evidence type="ECO:0008006" key="4">
    <source>
        <dbReference type="Google" id="ProtNLM"/>
    </source>
</evidence>
<dbReference type="Pfam" id="PF05212">
    <property type="entry name" value="DUF707"/>
    <property type="match status" value="1"/>
</dbReference>
<keyword evidence="1" id="KW-0472">Membrane</keyword>
<dbReference type="Proteomes" id="UP000701853">
    <property type="component" value="Chromosome 5"/>
</dbReference>